<feature type="domain" description="DNA polymerase alpha/delta/epsilon subunit B" evidence="5">
    <location>
        <begin position="199"/>
        <end position="413"/>
    </location>
</feature>
<dbReference type="Pfam" id="PF04042">
    <property type="entry name" value="DNA_pol_E_B"/>
    <property type="match status" value="1"/>
</dbReference>
<dbReference type="GO" id="GO:1902969">
    <property type="term" value="P:mitotic DNA replication"/>
    <property type="evidence" value="ECO:0007669"/>
    <property type="project" value="UniProtKB-ARBA"/>
</dbReference>
<dbReference type="Pfam" id="PF18018">
    <property type="entry name" value="DNA_pol_D_N"/>
    <property type="match status" value="1"/>
</dbReference>
<organism evidence="7 8">
    <name type="scientific">Octopus vulgaris</name>
    <name type="common">Common octopus</name>
    <dbReference type="NCBI Taxonomy" id="6645"/>
    <lineage>
        <taxon>Eukaryota</taxon>
        <taxon>Metazoa</taxon>
        <taxon>Spiralia</taxon>
        <taxon>Lophotrochozoa</taxon>
        <taxon>Mollusca</taxon>
        <taxon>Cephalopoda</taxon>
        <taxon>Coleoidea</taxon>
        <taxon>Octopodiformes</taxon>
        <taxon>Octopoda</taxon>
        <taxon>Incirrata</taxon>
        <taxon>Octopodidae</taxon>
        <taxon>Octopus</taxon>
    </lineage>
</organism>
<dbReference type="GO" id="GO:0003677">
    <property type="term" value="F:DNA binding"/>
    <property type="evidence" value="ECO:0007669"/>
    <property type="project" value="InterPro"/>
</dbReference>
<evidence type="ECO:0000256" key="3">
    <source>
        <dbReference type="ARBA" id="ARBA00022705"/>
    </source>
</evidence>
<keyword evidence="3" id="KW-0235">DNA replication</keyword>
<dbReference type="Proteomes" id="UP001162480">
    <property type="component" value="Chromosome 23"/>
</dbReference>
<evidence type="ECO:0000259" key="5">
    <source>
        <dbReference type="Pfam" id="PF04042"/>
    </source>
</evidence>
<dbReference type="InterPro" id="IPR007185">
    <property type="entry name" value="DNA_pol_a/d/e_bsu"/>
</dbReference>
<dbReference type="InterPro" id="IPR040663">
    <property type="entry name" value="DNA_pol_D_N"/>
</dbReference>
<accession>A0AA36FIW8</accession>
<evidence type="ECO:0000256" key="1">
    <source>
        <dbReference type="ARBA" id="ARBA00004123"/>
    </source>
</evidence>
<dbReference type="InterPro" id="IPR024826">
    <property type="entry name" value="DNA_pol_delta/II_ssu"/>
</dbReference>
<name>A0AA36FIW8_OCTVU</name>
<comment type="subcellular location">
    <subcellularLocation>
        <location evidence="1">Nucleus</location>
    </subcellularLocation>
</comment>
<evidence type="ECO:0000256" key="2">
    <source>
        <dbReference type="ARBA" id="ARBA00006035"/>
    </source>
</evidence>
<reference evidence="7" key="1">
    <citation type="submission" date="2023-08" db="EMBL/GenBank/DDBJ databases">
        <authorList>
            <person name="Alioto T."/>
            <person name="Alioto T."/>
            <person name="Gomez Garrido J."/>
        </authorList>
    </citation>
    <scope>NUCLEOTIDE SEQUENCE</scope>
</reference>
<keyword evidence="8" id="KW-1185">Reference proteome</keyword>
<dbReference type="EMBL" id="OX597836">
    <property type="protein sequence ID" value="CAI9739267.1"/>
    <property type="molecule type" value="Genomic_DNA"/>
</dbReference>
<dbReference type="FunFam" id="3.60.21.50:FF:000002">
    <property type="entry name" value="DNA polymerase delta small subunit"/>
    <property type="match status" value="1"/>
</dbReference>
<dbReference type="PANTHER" id="PTHR10416:SF0">
    <property type="entry name" value="DNA POLYMERASE DELTA SUBUNIT 2"/>
    <property type="match status" value="1"/>
</dbReference>
<evidence type="ECO:0000313" key="7">
    <source>
        <dbReference type="EMBL" id="CAI9739267.1"/>
    </source>
</evidence>
<evidence type="ECO:0000313" key="8">
    <source>
        <dbReference type="Proteomes" id="UP001162480"/>
    </source>
</evidence>
<dbReference type="CDD" id="cd07387">
    <property type="entry name" value="MPP_PolD2_C"/>
    <property type="match status" value="1"/>
</dbReference>
<sequence length="469" mass="53508">MIFERQNSIKSAEKLLSAPSEDQEIFQRQTSDYENKSERFHLKEFQYIRQFAHIYSSRLLEMRPGLERAAKEKWGKDVKINKLYELEADKKCVIIGTLFKFMQLQPSIVKEISEEHNLLPQPLQSNYTSDSDQLILEDELQRISLVGKLDVHKCCTGFVIAVFGHEPEDSRGKFQVEDFCVQNLPLQLQRPVIEHDRYVAILSGLEIGSKEEKQFEMQMALDLITGKLGSIYQQEDSSQIVRVIVAGNSLSKDTQDKDSISKAKYLTRNTAARSVDAMKSLDDVLLQLVTNVDVDLMPGQYDPANYSIPQQPLHYCMFPKSHSYNTLHLVTNPYDCTIEGTRFLLTSGQTLDNIAQYSQLDDGMEILEKTLRWGHLAPTAPDTLACYPFSIQDPFIVSETPHVYIAANQKEFQTKLIQGERNQAVRLITVPRFQAECSFVLVNLRTLDCEVIKLQSDISQTPASPQVDK</sequence>
<evidence type="ECO:0000259" key="6">
    <source>
        <dbReference type="Pfam" id="PF18018"/>
    </source>
</evidence>
<comment type="similarity">
    <text evidence="2">Belongs to the DNA polymerase delta/II small subunit family.</text>
</comment>
<dbReference type="InterPro" id="IPR041863">
    <property type="entry name" value="PolD2_C"/>
</dbReference>
<dbReference type="PANTHER" id="PTHR10416">
    <property type="entry name" value="DNA POLYMERASE DELTA SUBUNIT 2"/>
    <property type="match status" value="1"/>
</dbReference>
<proteinExistence type="inferred from homology"/>
<gene>
    <name evidence="7" type="ORF">OCTVUL_1B029800</name>
</gene>
<dbReference type="AlphaFoldDB" id="A0AA36FIW8"/>
<feature type="domain" description="DNA polymerase delta subunit OB-fold" evidence="6">
    <location>
        <begin position="50"/>
        <end position="178"/>
    </location>
</feature>
<evidence type="ECO:0000256" key="4">
    <source>
        <dbReference type="ARBA" id="ARBA00023242"/>
    </source>
</evidence>
<protein>
    <submittedName>
        <fullName evidence="7">DNA polymerase delta subunit 2-like</fullName>
    </submittedName>
</protein>
<keyword evidence="4" id="KW-0539">Nucleus</keyword>
<dbReference type="GO" id="GO:0006271">
    <property type="term" value="P:DNA strand elongation involved in DNA replication"/>
    <property type="evidence" value="ECO:0007669"/>
    <property type="project" value="TreeGrafter"/>
</dbReference>
<dbReference type="Gene3D" id="3.60.21.50">
    <property type="match status" value="2"/>
</dbReference>
<dbReference type="GO" id="GO:0043625">
    <property type="term" value="C:delta DNA polymerase complex"/>
    <property type="evidence" value="ECO:0007669"/>
    <property type="project" value="TreeGrafter"/>
</dbReference>